<proteinExistence type="predicted"/>
<evidence type="ECO:0000313" key="2">
    <source>
        <dbReference type="Proteomes" id="UP000440513"/>
    </source>
</evidence>
<dbReference type="InterPro" id="IPR009702">
    <property type="entry name" value="DUF1284"/>
</dbReference>
<comment type="caution">
    <text evidence="1">The sequence shown here is derived from an EMBL/GenBank/DDBJ whole genome shotgun (WGS) entry which is preliminary data.</text>
</comment>
<dbReference type="RefSeq" id="WP_154432700.1">
    <property type="nucleotide sequence ID" value="NZ_JBQHQP010000025.1"/>
</dbReference>
<evidence type="ECO:0000313" key="1">
    <source>
        <dbReference type="EMBL" id="MST67266.1"/>
    </source>
</evidence>
<dbReference type="AlphaFoldDB" id="A0A7X2TLF3"/>
<sequence>MEKKRIPVRPHHGMCLAYFIGKGYSEGFSAHMEKMLHILEQDVPIRLVVSLDEICSACPNHQFLTDEENSGETKEICEAQEKVFRYDHGVLEACGLTEGEELNFLEFAQKVQKKVIDTGLREKICGDCEWNEICSEKSSRWENKNILR</sequence>
<gene>
    <name evidence="1" type="ORF">FYJ57_11180</name>
</gene>
<dbReference type="Proteomes" id="UP000440513">
    <property type="component" value="Unassembled WGS sequence"/>
</dbReference>
<dbReference type="Pfam" id="PF06935">
    <property type="entry name" value="DUF1284"/>
    <property type="match status" value="1"/>
</dbReference>
<reference evidence="1 2" key="1">
    <citation type="submission" date="2019-08" db="EMBL/GenBank/DDBJ databases">
        <title>In-depth cultivation of the pig gut microbiome towards novel bacterial diversity and tailored functional studies.</title>
        <authorList>
            <person name="Wylensek D."/>
            <person name="Hitch T.C.A."/>
            <person name="Clavel T."/>
        </authorList>
    </citation>
    <scope>NUCLEOTIDE SEQUENCE [LARGE SCALE GENOMIC DNA]</scope>
    <source>
        <strain evidence="1 2">BSM-380-WT-5A</strain>
    </source>
</reference>
<protein>
    <submittedName>
        <fullName evidence="1">DUF1284 domain-containing protein</fullName>
    </submittedName>
</protein>
<accession>A0A7X2TLF3</accession>
<organism evidence="1 2">
    <name type="scientific">Oliverpabstia intestinalis</name>
    <dbReference type="NCBI Taxonomy" id="2606633"/>
    <lineage>
        <taxon>Bacteria</taxon>
        <taxon>Bacillati</taxon>
        <taxon>Bacillota</taxon>
        <taxon>Clostridia</taxon>
        <taxon>Lachnospirales</taxon>
        <taxon>Lachnospiraceae</taxon>
        <taxon>Oliverpabstia</taxon>
    </lineage>
</organism>
<keyword evidence="2" id="KW-1185">Reference proteome</keyword>
<name>A0A7X2TLF3_9FIRM</name>
<dbReference type="EMBL" id="VUMS01000021">
    <property type="protein sequence ID" value="MST67266.1"/>
    <property type="molecule type" value="Genomic_DNA"/>
</dbReference>